<comment type="similarity">
    <text evidence="1">Belongs to the ATP-dependent AMP-binding enzyme family.</text>
</comment>
<reference evidence="5 6" key="1">
    <citation type="submission" date="2016-10" db="EMBL/GenBank/DDBJ databases">
        <authorList>
            <person name="de Groot N.N."/>
        </authorList>
    </citation>
    <scope>NUCLEOTIDE SEQUENCE [LARGE SCALE GENOMIC DNA]</scope>
    <source>
        <strain evidence="5 6">DSM 22007</strain>
    </source>
</reference>
<dbReference type="InterPro" id="IPR020845">
    <property type="entry name" value="AMP-binding_CS"/>
</dbReference>
<accession>A0A1H9BW56</accession>
<keyword evidence="6" id="KW-1185">Reference proteome</keyword>
<dbReference type="SUPFAM" id="SSF56801">
    <property type="entry name" value="Acetyl-CoA synthetase-like"/>
    <property type="match status" value="1"/>
</dbReference>
<gene>
    <name evidence="5" type="ORF">SAMN04488092_10325</name>
</gene>
<evidence type="ECO:0000259" key="4">
    <source>
        <dbReference type="Pfam" id="PF13193"/>
    </source>
</evidence>
<dbReference type="EMBL" id="FOEP01000003">
    <property type="protein sequence ID" value="SEP93216.1"/>
    <property type="molecule type" value="Genomic_DNA"/>
</dbReference>
<evidence type="ECO:0000259" key="3">
    <source>
        <dbReference type="Pfam" id="PF00501"/>
    </source>
</evidence>
<dbReference type="InterPro" id="IPR000873">
    <property type="entry name" value="AMP-dep_synth/lig_dom"/>
</dbReference>
<dbReference type="Gene3D" id="3.30.300.30">
    <property type="match status" value="1"/>
</dbReference>
<evidence type="ECO:0000313" key="5">
    <source>
        <dbReference type="EMBL" id="SEP93216.1"/>
    </source>
</evidence>
<dbReference type="GO" id="GO:0006631">
    <property type="term" value="P:fatty acid metabolic process"/>
    <property type="evidence" value="ECO:0007669"/>
    <property type="project" value="TreeGrafter"/>
</dbReference>
<dbReference type="Pfam" id="PF00501">
    <property type="entry name" value="AMP-binding"/>
    <property type="match status" value="1"/>
</dbReference>
<organism evidence="5 6">
    <name type="scientific">Thalassovita taeanensis</name>
    <dbReference type="NCBI Taxonomy" id="657014"/>
    <lineage>
        <taxon>Bacteria</taxon>
        <taxon>Pseudomonadati</taxon>
        <taxon>Pseudomonadota</taxon>
        <taxon>Alphaproteobacteria</taxon>
        <taxon>Rhodobacterales</taxon>
        <taxon>Roseobacteraceae</taxon>
        <taxon>Thalassovita</taxon>
    </lineage>
</organism>
<keyword evidence="2" id="KW-0436">Ligase</keyword>
<proteinExistence type="inferred from homology"/>
<evidence type="ECO:0000313" key="6">
    <source>
        <dbReference type="Proteomes" id="UP000198634"/>
    </source>
</evidence>
<evidence type="ECO:0000256" key="2">
    <source>
        <dbReference type="ARBA" id="ARBA00022598"/>
    </source>
</evidence>
<dbReference type="GO" id="GO:0031956">
    <property type="term" value="F:medium-chain fatty acid-CoA ligase activity"/>
    <property type="evidence" value="ECO:0007669"/>
    <property type="project" value="TreeGrafter"/>
</dbReference>
<dbReference type="Pfam" id="PF13193">
    <property type="entry name" value="AMP-binding_C"/>
    <property type="match status" value="1"/>
</dbReference>
<dbReference type="InterPro" id="IPR042099">
    <property type="entry name" value="ANL_N_sf"/>
</dbReference>
<dbReference type="InterPro" id="IPR025110">
    <property type="entry name" value="AMP-bd_C"/>
</dbReference>
<feature type="domain" description="AMP-binding enzyme C-terminal" evidence="4">
    <location>
        <begin position="418"/>
        <end position="493"/>
    </location>
</feature>
<dbReference type="PROSITE" id="PS00455">
    <property type="entry name" value="AMP_BINDING"/>
    <property type="match status" value="1"/>
</dbReference>
<feature type="domain" description="AMP-dependent synthetase/ligase" evidence="3">
    <location>
        <begin position="11"/>
        <end position="368"/>
    </location>
</feature>
<dbReference type="AlphaFoldDB" id="A0A1H9BW56"/>
<sequence>MLLQDVLWGATDKFPGNTAFDAPDGVYSFEAFANRVRAAAGALQSLGIRHGDRVSILAPNIADYMTYHYATASLGAILHVLNTRHVAAEMIFAMNDAEASALIIHERFAALHDELRAGCKTLQFSVGIASVSGADYASEDLIATGVWAEPLARVSEGDTALLIYTSGTTGRPKGACQTHGGSVYADTMAAGQYGVTPDDIYFAFMPYFHQAGLIRTRAVLSGGGQSAMMDKPDPDSVARFLIDKGVSITMLVPPYDSKLVEIAARDNLSLERLRLVIGMGGLGAEHAARVAAFCAQAGCDYMGIYGQTEVTGAVTGIFAAEYTKRPTSCGKPLPGVEMQIWDDAGIPLPDGEVGEMVFRSPGCIPQYWRNAAASAALYKDGWLRSGDLAWRDGAGYAHFMDRSKELIKTGGENVYPAEVKTVVLSHPAVRDLAVLGVPDPKWGETVAVAVVLEDGAKLTLEALRGFCRDKLGGYKIPTRMAVIDEVPRSFSGKIEKLKLKALFG</sequence>
<name>A0A1H9BW56_9RHOB</name>
<dbReference type="RefSeq" id="WP_175545261.1">
    <property type="nucleotide sequence ID" value="NZ_FOEP01000003.1"/>
</dbReference>
<dbReference type="InterPro" id="IPR045851">
    <property type="entry name" value="AMP-bd_C_sf"/>
</dbReference>
<dbReference type="Gene3D" id="3.40.50.12780">
    <property type="entry name" value="N-terminal domain of ligase-like"/>
    <property type="match status" value="1"/>
</dbReference>
<dbReference type="STRING" id="657014.SAMN04488092_10325"/>
<dbReference type="PANTHER" id="PTHR43201:SF5">
    <property type="entry name" value="MEDIUM-CHAIN ACYL-COA LIGASE ACSF2, MITOCHONDRIAL"/>
    <property type="match status" value="1"/>
</dbReference>
<evidence type="ECO:0000256" key="1">
    <source>
        <dbReference type="ARBA" id="ARBA00006432"/>
    </source>
</evidence>
<protein>
    <submittedName>
        <fullName evidence="5">Fatty-acyl-CoA synthase</fullName>
    </submittedName>
</protein>
<dbReference type="Proteomes" id="UP000198634">
    <property type="component" value="Unassembled WGS sequence"/>
</dbReference>
<dbReference type="PANTHER" id="PTHR43201">
    <property type="entry name" value="ACYL-COA SYNTHETASE"/>
    <property type="match status" value="1"/>
</dbReference>